<evidence type="ECO:0000256" key="3">
    <source>
        <dbReference type="ARBA" id="ARBA00022448"/>
    </source>
</evidence>
<keyword evidence="4" id="KW-1003">Cell membrane</keyword>
<comment type="subcellular location">
    <subcellularLocation>
        <location evidence="1">Cell membrane</location>
        <topology evidence="1">Multi-pass membrane protein</topology>
    </subcellularLocation>
</comment>
<evidence type="ECO:0000256" key="7">
    <source>
        <dbReference type="ARBA" id="ARBA00023136"/>
    </source>
</evidence>
<dbReference type="RefSeq" id="WP_170135402.1">
    <property type="nucleotide sequence ID" value="NZ_FOMX01000006.1"/>
</dbReference>
<evidence type="ECO:0000313" key="10">
    <source>
        <dbReference type="Proteomes" id="UP000199400"/>
    </source>
</evidence>
<keyword evidence="7 8" id="KW-0472">Membrane</keyword>
<feature type="transmembrane region" description="Helical" evidence="8">
    <location>
        <begin position="59"/>
        <end position="81"/>
    </location>
</feature>
<comment type="similarity">
    <text evidence="2">Belongs to the CPA3 antiporters (TC 2.A.63) subunit F family.</text>
</comment>
<dbReference type="PANTHER" id="PTHR34702:SF1">
    <property type="entry name" value="NA(+)_H(+) ANTIPORTER SUBUNIT F"/>
    <property type="match status" value="1"/>
</dbReference>
<evidence type="ECO:0000256" key="4">
    <source>
        <dbReference type="ARBA" id="ARBA00022475"/>
    </source>
</evidence>
<name>A0A1I1WB70_9BACT</name>
<dbReference type="EMBL" id="FOMX01000006">
    <property type="protein sequence ID" value="SFD92249.1"/>
    <property type="molecule type" value="Genomic_DNA"/>
</dbReference>
<keyword evidence="3" id="KW-0813">Transport</keyword>
<dbReference type="InterPro" id="IPR007208">
    <property type="entry name" value="MrpF/PhaF-like"/>
</dbReference>
<evidence type="ECO:0000256" key="6">
    <source>
        <dbReference type="ARBA" id="ARBA00022989"/>
    </source>
</evidence>
<evidence type="ECO:0000256" key="8">
    <source>
        <dbReference type="SAM" id="Phobius"/>
    </source>
</evidence>
<protein>
    <submittedName>
        <fullName evidence="9">Multisubunit sodium/proton antiporter, MrpF subunit (TC 2.A.63.1)</fullName>
    </submittedName>
</protein>
<organism evidence="9 10">
    <name type="scientific">Nannocystis exedens</name>
    <dbReference type="NCBI Taxonomy" id="54"/>
    <lineage>
        <taxon>Bacteria</taxon>
        <taxon>Pseudomonadati</taxon>
        <taxon>Myxococcota</taxon>
        <taxon>Polyangia</taxon>
        <taxon>Nannocystales</taxon>
        <taxon>Nannocystaceae</taxon>
        <taxon>Nannocystis</taxon>
    </lineage>
</organism>
<reference evidence="10" key="1">
    <citation type="submission" date="2016-10" db="EMBL/GenBank/DDBJ databases">
        <authorList>
            <person name="Varghese N."/>
            <person name="Submissions S."/>
        </authorList>
    </citation>
    <scope>NUCLEOTIDE SEQUENCE [LARGE SCALE GENOMIC DNA]</scope>
    <source>
        <strain evidence="10">ATCC 25963</strain>
    </source>
</reference>
<dbReference type="STRING" id="54.SAMN02745121_02216"/>
<evidence type="ECO:0000256" key="1">
    <source>
        <dbReference type="ARBA" id="ARBA00004651"/>
    </source>
</evidence>
<sequence length="87" mass="9540">MSTVYLITAVVLIVGAFMLLYRALAGPTVYDTILATNAIGTKTIVFVTLLGYISGRTEFIDMAIIYALITFITTIAILKYIEKGRLD</sequence>
<dbReference type="Pfam" id="PF04066">
    <property type="entry name" value="MrpF_PhaF"/>
    <property type="match status" value="1"/>
</dbReference>
<feature type="transmembrane region" description="Helical" evidence="8">
    <location>
        <begin position="32"/>
        <end position="53"/>
    </location>
</feature>
<accession>A0A1I1WB70</accession>
<evidence type="ECO:0000256" key="5">
    <source>
        <dbReference type="ARBA" id="ARBA00022692"/>
    </source>
</evidence>
<keyword evidence="10" id="KW-1185">Reference proteome</keyword>
<keyword evidence="6 8" id="KW-1133">Transmembrane helix</keyword>
<dbReference type="PANTHER" id="PTHR34702">
    <property type="entry name" value="NA(+)/H(+) ANTIPORTER SUBUNIT F1"/>
    <property type="match status" value="1"/>
</dbReference>
<evidence type="ECO:0000313" key="9">
    <source>
        <dbReference type="EMBL" id="SFD92249.1"/>
    </source>
</evidence>
<dbReference type="Proteomes" id="UP000199400">
    <property type="component" value="Unassembled WGS sequence"/>
</dbReference>
<dbReference type="GO" id="GO:0005886">
    <property type="term" value="C:plasma membrane"/>
    <property type="evidence" value="ECO:0007669"/>
    <property type="project" value="UniProtKB-SubCell"/>
</dbReference>
<evidence type="ECO:0000256" key="2">
    <source>
        <dbReference type="ARBA" id="ARBA00009212"/>
    </source>
</evidence>
<keyword evidence="5 8" id="KW-0812">Transmembrane</keyword>
<dbReference type="AlphaFoldDB" id="A0A1I1WB70"/>
<proteinExistence type="inferred from homology"/>
<feature type="transmembrane region" description="Helical" evidence="8">
    <location>
        <begin position="6"/>
        <end position="25"/>
    </location>
</feature>
<gene>
    <name evidence="9" type="ORF">SAMN02745121_02216</name>
</gene>
<dbReference type="GO" id="GO:0015385">
    <property type="term" value="F:sodium:proton antiporter activity"/>
    <property type="evidence" value="ECO:0007669"/>
    <property type="project" value="TreeGrafter"/>
</dbReference>